<reference evidence="1" key="1">
    <citation type="submission" date="2021-03" db="EMBL/GenBank/DDBJ databases">
        <title>Evolutionary priming and transition to the ectomycorrhizal habit in an iconic lineage of mushroom-forming fungi: is preadaptation a requirement?</title>
        <authorList>
            <consortium name="DOE Joint Genome Institute"/>
            <person name="Looney B.P."/>
            <person name="Miyauchi S."/>
            <person name="Morin E."/>
            <person name="Drula E."/>
            <person name="Courty P.E."/>
            <person name="Chicoki N."/>
            <person name="Fauchery L."/>
            <person name="Kohler A."/>
            <person name="Kuo A."/>
            <person name="LaButti K."/>
            <person name="Pangilinan J."/>
            <person name="Lipzen A."/>
            <person name="Riley R."/>
            <person name="Andreopoulos W."/>
            <person name="He G."/>
            <person name="Johnson J."/>
            <person name="Barry K.W."/>
            <person name="Grigoriev I.V."/>
            <person name="Nagy L."/>
            <person name="Hibbett D."/>
            <person name="Henrissat B."/>
            <person name="Matheny P.B."/>
            <person name="Labbe J."/>
            <person name="Martin A.F."/>
        </authorList>
    </citation>
    <scope>NUCLEOTIDE SEQUENCE</scope>
    <source>
        <strain evidence="1">BPL698</strain>
    </source>
</reference>
<evidence type="ECO:0000313" key="2">
    <source>
        <dbReference type="Proteomes" id="UP001207468"/>
    </source>
</evidence>
<protein>
    <submittedName>
        <fullName evidence="1">Uncharacterized protein</fullName>
    </submittedName>
</protein>
<dbReference type="Proteomes" id="UP001207468">
    <property type="component" value="Unassembled WGS sequence"/>
</dbReference>
<gene>
    <name evidence="1" type="ORF">F5148DRAFT_1285467</name>
</gene>
<name>A0ACC0U6F4_9AGAM</name>
<sequence length="165" mass="17921">MTQNLAQSNQNPYQYLDRLYLTVLSSAFPPSSLTDTLAHMQRVLGCIVVLCDPLSAISISAFVSAPMPASPTAVPSLSTTMPSVVAPAPSVSAITPKLMPMNLRLSPMPLLPNHAAILYLPTAILLPCLVKDVNEEQIEKECTDNWKTKSTPPPQKHMPQHHPTE</sequence>
<proteinExistence type="predicted"/>
<evidence type="ECO:0000313" key="1">
    <source>
        <dbReference type="EMBL" id="KAI9507236.1"/>
    </source>
</evidence>
<dbReference type="EMBL" id="JAGFNK010000134">
    <property type="protein sequence ID" value="KAI9507236.1"/>
    <property type="molecule type" value="Genomic_DNA"/>
</dbReference>
<keyword evidence="2" id="KW-1185">Reference proteome</keyword>
<accession>A0ACC0U6F4</accession>
<organism evidence="1 2">
    <name type="scientific">Russula earlei</name>
    <dbReference type="NCBI Taxonomy" id="71964"/>
    <lineage>
        <taxon>Eukaryota</taxon>
        <taxon>Fungi</taxon>
        <taxon>Dikarya</taxon>
        <taxon>Basidiomycota</taxon>
        <taxon>Agaricomycotina</taxon>
        <taxon>Agaricomycetes</taxon>
        <taxon>Russulales</taxon>
        <taxon>Russulaceae</taxon>
        <taxon>Russula</taxon>
    </lineage>
</organism>
<comment type="caution">
    <text evidence="1">The sequence shown here is derived from an EMBL/GenBank/DDBJ whole genome shotgun (WGS) entry which is preliminary data.</text>
</comment>